<keyword evidence="6 17" id="KW-0808">Transferase</keyword>
<comment type="subunit">
    <text evidence="3 18">Homodimer.</text>
</comment>
<dbReference type="InterPro" id="IPR029001">
    <property type="entry name" value="ITPase-like_fam"/>
</dbReference>
<evidence type="ECO:0000256" key="9">
    <source>
        <dbReference type="ARBA" id="ARBA00022723"/>
    </source>
</evidence>
<dbReference type="STRING" id="1423726.FC07_GL001111"/>
<feature type="binding site" evidence="18">
    <location>
        <position position="322"/>
    </location>
    <ligand>
        <name>substrate</name>
    </ligand>
</feature>
<dbReference type="GO" id="GO:0000166">
    <property type="term" value="F:nucleotide binding"/>
    <property type="evidence" value="ECO:0007669"/>
    <property type="project" value="UniProtKB-KW"/>
</dbReference>
<evidence type="ECO:0000256" key="11">
    <source>
        <dbReference type="ARBA" id="ARBA00022801"/>
    </source>
</evidence>
<evidence type="ECO:0000256" key="2">
    <source>
        <dbReference type="ARBA" id="ARBA00008023"/>
    </source>
</evidence>
<evidence type="ECO:0000256" key="13">
    <source>
        <dbReference type="ARBA" id="ARBA00022884"/>
    </source>
</evidence>
<keyword evidence="7 17" id="KW-0819">tRNA processing</keyword>
<dbReference type="NCBIfam" id="TIGR00042">
    <property type="entry name" value="RdgB/HAM1 family non-canonical purine NTP pyrophosphatase"/>
    <property type="match status" value="1"/>
</dbReference>
<dbReference type="InterPro" id="IPR050080">
    <property type="entry name" value="RNase_PH"/>
</dbReference>
<evidence type="ECO:0000256" key="10">
    <source>
        <dbReference type="ARBA" id="ARBA00022741"/>
    </source>
</evidence>
<dbReference type="GO" id="GO:0036222">
    <property type="term" value="F:XTP diphosphatase activity"/>
    <property type="evidence" value="ECO:0007669"/>
    <property type="project" value="UniProtKB-UniRule"/>
</dbReference>
<keyword evidence="5 17" id="KW-0820">tRNA-binding</keyword>
<name>A0A0R1H9J1_9LACO</name>
<accession>A0A0R1H9J1</accession>
<feature type="binding site" evidence="17">
    <location>
        <begin position="125"/>
        <end position="127"/>
    </location>
    <ligand>
        <name>phosphate</name>
        <dbReference type="ChEBI" id="CHEBI:43474"/>
        <note>substrate</note>
    </ligand>
</feature>
<dbReference type="InterPro" id="IPR015847">
    <property type="entry name" value="ExoRNase_PH_dom2"/>
</dbReference>
<feature type="binding site" evidence="18">
    <location>
        <position position="428"/>
    </location>
    <ligand>
        <name>substrate</name>
    </ligand>
</feature>
<keyword evidence="23" id="KW-1185">Reference proteome</keyword>
<keyword evidence="10 18" id="KW-0547">Nucleotide-binding</keyword>
<reference evidence="22 23" key="1">
    <citation type="journal article" date="2015" name="Genome Announc.">
        <title>Expanding the biotechnology potential of lactobacilli through comparative genomics of 213 strains and associated genera.</title>
        <authorList>
            <person name="Sun Z."/>
            <person name="Harris H.M."/>
            <person name="McCann A."/>
            <person name="Guo C."/>
            <person name="Argimon S."/>
            <person name="Zhang W."/>
            <person name="Yang X."/>
            <person name="Jeffery I.B."/>
            <person name="Cooney J.C."/>
            <person name="Kagawa T.F."/>
            <person name="Liu W."/>
            <person name="Song Y."/>
            <person name="Salvetti E."/>
            <person name="Wrobel A."/>
            <person name="Rasinkangas P."/>
            <person name="Parkhill J."/>
            <person name="Rea M.C."/>
            <person name="O'Sullivan O."/>
            <person name="Ritari J."/>
            <person name="Douillard F.P."/>
            <person name="Paul Ross R."/>
            <person name="Yang R."/>
            <person name="Briner A.E."/>
            <person name="Felis G.E."/>
            <person name="de Vos W.M."/>
            <person name="Barrangou R."/>
            <person name="Klaenhammer T.R."/>
            <person name="Caufield P.W."/>
            <person name="Cui Y."/>
            <person name="Zhang H."/>
            <person name="O'Toole P.W."/>
        </authorList>
    </citation>
    <scope>NUCLEOTIDE SEQUENCE [LARGE SCALE GENOMIC DNA]</scope>
    <source>
        <strain evidence="22 23">DSM 20003</strain>
    </source>
</reference>
<dbReference type="AlphaFoldDB" id="A0A0R1H9J1"/>
<feature type="binding site" evidence="18">
    <location>
        <position position="292"/>
    </location>
    <ligand>
        <name>Mg(2+)</name>
        <dbReference type="ChEBI" id="CHEBI:18420"/>
    </ligand>
</feature>
<comment type="catalytic activity">
    <reaction evidence="17">
        <text>tRNA(n+1) + phosphate = tRNA(n) + a ribonucleoside 5'-diphosphate</text>
        <dbReference type="Rhea" id="RHEA:10628"/>
        <dbReference type="Rhea" id="RHEA-COMP:17343"/>
        <dbReference type="Rhea" id="RHEA-COMP:17344"/>
        <dbReference type="ChEBI" id="CHEBI:43474"/>
        <dbReference type="ChEBI" id="CHEBI:57930"/>
        <dbReference type="ChEBI" id="CHEBI:173114"/>
        <dbReference type="EC" id="2.7.7.56"/>
    </reaction>
</comment>
<dbReference type="CDD" id="cd00515">
    <property type="entry name" value="HAM1"/>
    <property type="match status" value="1"/>
</dbReference>
<dbReference type="PANTHER" id="PTHR11953">
    <property type="entry name" value="EXOSOME COMPLEX COMPONENT"/>
    <property type="match status" value="1"/>
</dbReference>
<evidence type="ECO:0000256" key="3">
    <source>
        <dbReference type="ARBA" id="ARBA00011738"/>
    </source>
</evidence>
<feature type="binding site" evidence="17">
    <location>
        <position position="87"/>
    </location>
    <ligand>
        <name>phosphate</name>
        <dbReference type="ChEBI" id="CHEBI:43474"/>
        <note>substrate</note>
    </ligand>
</feature>
<dbReference type="HAMAP" id="MF_01405">
    <property type="entry name" value="Non_canon_purine_NTPase"/>
    <property type="match status" value="1"/>
</dbReference>
<keyword evidence="9 18" id="KW-0479">Metal-binding</keyword>
<dbReference type="EC" id="2.7.7.56" evidence="17"/>
<dbReference type="InterPro" id="IPR018336">
    <property type="entry name" value="RNase_PH_CS"/>
</dbReference>
<dbReference type="HAMAP" id="MF_00564">
    <property type="entry name" value="RNase_PH"/>
    <property type="match status" value="1"/>
</dbReference>
<dbReference type="GO" id="GO:0000049">
    <property type="term" value="F:tRNA binding"/>
    <property type="evidence" value="ECO:0007669"/>
    <property type="project" value="UniProtKB-UniRule"/>
</dbReference>
<evidence type="ECO:0000256" key="1">
    <source>
        <dbReference type="ARBA" id="ARBA00006678"/>
    </source>
</evidence>
<dbReference type="Pfam" id="PF01725">
    <property type="entry name" value="Ham1p_like"/>
    <property type="match status" value="1"/>
</dbReference>
<keyword evidence="12 18" id="KW-0460">Magnesium</keyword>
<feature type="binding site" evidence="18">
    <location>
        <begin position="405"/>
        <end position="408"/>
    </location>
    <ligand>
        <name>substrate</name>
    </ligand>
</feature>
<feature type="binding site" evidence="18">
    <location>
        <begin position="259"/>
        <end position="264"/>
    </location>
    <ligand>
        <name>substrate</name>
    </ligand>
</feature>
<dbReference type="NCBIfam" id="TIGR01966">
    <property type="entry name" value="RNasePH"/>
    <property type="match status" value="1"/>
</dbReference>
<dbReference type="GO" id="GO:0000175">
    <property type="term" value="F:3'-5'-RNA exonuclease activity"/>
    <property type="evidence" value="ECO:0007669"/>
    <property type="project" value="UniProtKB-UniRule"/>
</dbReference>
<evidence type="ECO:0000256" key="18">
    <source>
        <dbReference type="HAMAP-Rule" id="MF_01405"/>
    </source>
</evidence>
<keyword evidence="4 17" id="KW-0698">rRNA processing</keyword>
<dbReference type="RefSeq" id="WP_057903767.1">
    <property type="nucleotide sequence ID" value="NZ_AZDA01000018.1"/>
</dbReference>
<dbReference type="PANTHER" id="PTHR11953:SF0">
    <property type="entry name" value="EXOSOME COMPLEX COMPONENT RRP41"/>
    <property type="match status" value="1"/>
</dbReference>
<dbReference type="CDD" id="cd11362">
    <property type="entry name" value="RNase_PH_bact"/>
    <property type="match status" value="1"/>
</dbReference>
<dbReference type="GO" id="GO:0009022">
    <property type="term" value="F:tRNA nucleotidyltransferase activity"/>
    <property type="evidence" value="ECO:0007669"/>
    <property type="project" value="UniProtKB-UniRule"/>
</dbReference>
<comment type="caution">
    <text evidence="22">The sequence shown here is derived from an EMBL/GenBank/DDBJ whole genome shotgun (WGS) entry which is preliminary data.</text>
</comment>
<evidence type="ECO:0000256" key="12">
    <source>
        <dbReference type="ARBA" id="ARBA00022842"/>
    </source>
</evidence>
<dbReference type="GO" id="GO:0031125">
    <property type="term" value="P:rRNA 3'-end processing"/>
    <property type="evidence" value="ECO:0007669"/>
    <property type="project" value="UniProtKB-ARBA"/>
</dbReference>
<dbReference type="GO" id="GO:0008033">
    <property type="term" value="P:tRNA processing"/>
    <property type="evidence" value="ECO:0007669"/>
    <property type="project" value="UniProtKB-UniRule"/>
</dbReference>
<comment type="function">
    <text evidence="17">Phosphorolytic 3'-5' exoribonuclease that plays an important role in tRNA 3'-end maturation. Removes nucleotide residues following the 3'-CCA terminus of tRNAs; can also add nucleotides to the ends of RNA molecules by using nucleoside diphosphates as substrates, but this may not be physiologically important. Probably plays a role in initiation of 16S rRNA degradation (leading to ribosome degradation) during starvation.</text>
</comment>
<dbReference type="InterPro" id="IPR002637">
    <property type="entry name" value="RdgB/HAM1"/>
</dbReference>
<comment type="cofactor">
    <cofactor evidence="18">
        <name>Mg(2+)</name>
        <dbReference type="ChEBI" id="CHEBI:18420"/>
    </cofactor>
    <text evidence="18">Binds 1 Mg(2+) ion per subunit.</text>
</comment>
<keyword evidence="11 18" id="KW-0378">Hydrolase</keyword>
<dbReference type="PATRIC" id="fig|1423726.3.peg.1151"/>
<evidence type="ECO:0000256" key="5">
    <source>
        <dbReference type="ARBA" id="ARBA00022555"/>
    </source>
</evidence>
<feature type="domain" description="Exoribonuclease phosphorolytic" evidence="20">
    <location>
        <begin position="11"/>
        <end position="141"/>
    </location>
</feature>
<dbReference type="InterPro" id="IPR020568">
    <property type="entry name" value="Ribosomal_Su5_D2-typ_SF"/>
</dbReference>
<evidence type="ECO:0000256" key="7">
    <source>
        <dbReference type="ARBA" id="ARBA00022694"/>
    </source>
</evidence>
<dbReference type="Pfam" id="PF01138">
    <property type="entry name" value="RNase_PH"/>
    <property type="match status" value="1"/>
</dbReference>
<protein>
    <recommendedName>
        <fullName evidence="17 18">Multifunctional fusion protein</fullName>
    </recommendedName>
    <domain>
        <recommendedName>
            <fullName evidence="18">dITP/XTP pyrophosphatase</fullName>
            <ecNumber evidence="18">3.6.1.66</ecNumber>
        </recommendedName>
        <alternativeName>
            <fullName evidence="18">Non-canonical purine NTP pyrophosphatase</fullName>
        </alternativeName>
        <alternativeName>
            <fullName evidence="18">Non-standard purine NTP pyrophosphatase</fullName>
        </alternativeName>
        <alternativeName>
            <fullName evidence="18">Nucleoside-triphosphate diphosphatase</fullName>
        </alternativeName>
        <alternativeName>
            <fullName evidence="18">Nucleoside-triphosphate pyrophosphatase</fullName>
            <shortName evidence="18">NTPase</shortName>
        </alternativeName>
    </domain>
    <domain>
        <recommendedName>
            <fullName evidence="17">Ribonuclease PH</fullName>
            <shortName evidence="17">RNase PH</shortName>
            <ecNumber evidence="17">2.7.7.56</ecNumber>
        </recommendedName>
        <alternativeName>
            <fullName evidence="17">tRNA nucleotidyltransferase</fullName>
        </alternativeName>
    </domain>
</protein>
<dbReference type="GO" id="GO:0009146">
    <property type="term" value="P:purine nucleoside triphosphate catabolic process"/>
    <property type="evidence" value="ECO:0007669"/>
    <property type="project" value="UniProtKB-UniRule"/>
</dbReference>
<dbReference type="GO" id="GO:0046872">
    <property type="term" value="F:metal ion binding"/>
    <property type="evidence" value="ECO:0007669"/>
    <property type="project" value="UniProtKB-KW"/>
</dbReference>
<dbReference type="OrthoDB" id="9807456at2"/>
<dbReference type="InterPro" id="IPR002381">
    <property type="entry name" value="RNase_PH_bac-type"/>
</dbReference>
<dbReference type="GO" id="GO:0017111">
    <property type="term" value="F:ribonucleoside triphosphate phosphatase activity"/>
    <property type="evidence" value="ECO:0007669"/>
    <property type="project" value="InterPro"/>
</dbReference>
<feature type="active site" description="Proton acceptor" evidence="18">
    <location>
        <position position="321"/>
    </location>
</feature>
<dbReference type="Proteomes" id="UP000051461">
    <property type="component" value="Unassembled WGS sequence"/>
</dbReference>
<evidence type="ECO:0000256" key="6">
    <source>
        <dbReference type="ARBA" id="ARBA00022679"/>
    </source>
</evidence>
<dbReference type="InterPro" id="IPR001247">
    <property type="entry name" value="ExoRNase_PH_dom1"/>
</dbReference>
<comment type="function">
    <text evidence="18">Pyrophosphatase that catalyzes the hydrolysis of nucleoside triphosphates to their monophosphate derivatives, with a high preference for the non-canonical purine nucleotides XTP (xanthosine triphosphate), dITP (deoxyinosine triphosphate) and ITP. Seems to function as a house-cleaning enzyme that removes non-canonical purine nucleotides from the nucleotide pool, thus preventing their incorporation into DNA/RNA and avoiding chromosomal lesions.</text>
</comment>
<evidence type="ECO:0000256" key="8">
    <source>
        <dbReference type="ARBA" id="ARBA00022695"/>
    </source>
</evidence>
<evidence type="ECO:0000259" key="20">
    <source>
        <dbReference type="Pfam" id="PF01138"/>
    </source>
</evidence>
<evidence type="ECO:0000259" key="21">
    <source>
        <dbReference type="Pfam" id="PF03725"/>
    </source>
</evidence>
<dbReference type="NCBIfam" id="NF011397">
    <property type="entry name" value="PRK14822.1"/>
    <property type="match status" value="1"/>
</dbReference>
<dbReference type="EMBL" id="AZDA01000018">
    <property type="protein sequence ID" value="KRK40250.1"/>
    <property type="molecule type" value="Genomic_DNA"/>
</dbReference>
<evidence type="ECO:0000313" key="23">
    <source>
        <dbReference type="Proteomes" id="UP000051461"/>
    </source>
</evidence>
<dbReference type="InterPro" id="IPR027408">
    <property type="entry name" value="PNPase/RNase_PH_dom_sf"/>
</dbReference>
<evidence type="ECO:0000256" key="17">
    <source>
        <dbReference type="HAMAP-Rule" id="MF_00564"/>
    </source>
</evidence>
<dbReference type="InterPro" id="IPR036345">
    <property type="entry name" value="ExoRNase_PH_dom2_sf"/>
</dbReference>
<dbReference type="SUPFAM" id="SSF54211">
    <property type="entry name" value="Ribosomal protein S5 domain 2-like"/>
    <property type="match status" value="1"/>
</dbReference>
<dbReference type="Gene3D" id="3.90.950.10">
    <property type="match status" value="1"/>
</dbReference>
<gene>
    <name evidence="17" type="primary">rph</name>
    <name evidence="22" type="ORF">FC07_GL001111</name>
</gene>
<dbReference type="FunFam" id="3.30.230.70:FF:000003">
    <property type="entry name" value="Ribonuclease PH"/>
    <property type="match status" value="1"/>
</dbReference>
<sequence length="453" mass="49548">MQRRNDRGYNELRTLKMTPHYLKNPEGSVLMALGDTKVICNASVEENLPPFLRGGDKGWINAEYSMLPRATSERTRREATKGRQTGRTVEIQRLIGRALRAVVDLEKLGPRSIVVDCDVIQADGGTRTASITGGFFALKLALQKLVDDQQLPALPLKADLAAISVGILPSGEAVLDLDYQEDAAAAVDMNIVMTSQGEFVELQGTGEEATFSGSDLNDLLALGTQGVEKLIQAQQYQFQQLLHPYDTSQLSAKTIVIATRNAGKASEFKALFEPAGLTVKTLKDFPDLPDVEETGKTFEENARLKADTIARKLDLPVLADDSGLMVDALHGRPGVYSARFAGDHNDAANNAKLMFELTDVPPEKRTATFHTTLVFAKPGQPDKDLVVDGEVAGQILAIPRGDNGFGYDPLFYVPALKKSMAQLTQAEKNQVSHRGNAIRNLEKVWQDWLHAEH</sequence>
<comment type="subunit">
    <text evidence="17">Homohexameric ring arranged as a trimer of dimers.</text>
</comment>
<dbReference type="SUPFAM" id="SSF52972">
    <property type="entry name" value="ITPase-like"/>
    <property type="match status" value="1"/>
</dbReference>
<comment type="similarity">
    <text evidence="1 17">Belongs to the RNase PH family.</text>
</comment>
<dbReference type="Pfam" id="PF03725">
    <property type="entry name" value="RNase_PH_C"/>
    <property type="match status" value="1"/>
</dbReference>
<dbReference type="InterPro" id="IPR020922">
    <property type="entry name" value="dITP/XTP_pyrophosphatase"/>
</dbReference>
<feature type="binding site" evidence="18">
    <location>
        <begin position="433"/>
        <end position="434"/>
    </location>
    <ligand>
        <name>substrate</name>
    </ligand>
</feature>
<dbReference type="GO" id="GO:0036220">
    <property type="term" value="F:ITP diphosphatase activity"/>
    <property type="evidence" value="ECO:0007669"/>
    <property type="project" value="UniProtKB-UniRule"/>
</dbReference>
<dbReference type="FunFam" id="3.90.950.10:FF:000001">
    <property type="entry name" value="dITP/XTP pyrophosphatase"/>
    <property type="match status" value="1"/>
</dbReference>
<feature type="domain" description="Exoribonuclease phosphorolytic" evidence="21">
    <location>
        <begin position="161"/>
        <end position="225"/>
    </location>
</feature>
<dbReference type="SUPFAM" id="SSF55666">
    <property type="entry name" value="Ribonuclease PH domain 2-like"/>
    <property type="match status" value="1"/>
</dbReference>
<dbReference type="Gene3D" id="3.30.230.70">
    <property type="entry name" value="GHMP Kinase, N-terminal domain"/>
    <property type="match status" value="1"/>
</dbReference>
<evidence type="ECO:0000256" key="14">
    <source>
        <dbReference type="ARBA" id="ARBA00023080"/>
    </source>
</evidence>
<dbReference type="EC" id="3.6.1.66" evidence="18"/>
<comment type="catalytic activity">
    <reaction evidence="15 18">
        <text>dITP + H2O = dIMP + diphosphate + H(+)</text>
        <dbReference type="Rhea" id="RHEA:28342"/>
        <dbReference type="ChEBI" id="CHEBI:15377"/>
        <dbReference type="ChEBI" id="CHEBI:15378"/>
        <dbReference type="ChEBI" id="CHEBI:33019"/>
        <dbReference type="ChEBI" id="CHEBI:61194"/>
        <dbReference type="ChEBI" id="CHEBI:61382"/>
        <dbReference type="EC" id="3.6.1.66"/>
    </reaction>
</comment>
<keyword evidence="8 17" id="KW-0548">Nucleotidyltransferase</keyword>
<evidence type="ECO:0000256" key="16">
    <source>
        <dbReference type="ARBA" id="ARBA00052017"/>
    </source>
</evidence>
<evidence type="ECO:0000256" key="19">
    <source>
        <dbReference type="RuleBase" id="RU003781"/>
    </source>
</evidence>
<evidence type="ECO:0000256" key="4">
    <source>
        <dbReference type="ARBA" id="ARBA00022552"/>
    </source>
</evidence>
<comment type="catalytic activity">
    <reaction evidence="18">
        <text>ITP + H2O = IMP + diphosphate + H(+)</text>
        <dbReference type="Rhea" id="RHEA:29399"/>
        <dbReference type="ChEBI" id="CHEBI:15377"/>
        <dbReference type="ChEBI" id="CHEBI:15378"/>
        <dbReference type="ChEBI" id="CHEBI:33019"/>
        <dbReference type="ChEBI" id="CHEBI:58053"/>
        <dbReference type="ChEBI" id="CHEBI:61402"/>
        <dbReference type="EC" id="3.6.1.66"/>
    </reaction>
</comment>
<evidence type="ECO:0000256" key="15">
    <source>
        <dbReference type="ARBA" id="ARBA00051875"/>
    </source>
</evidence>
<proteinExistence type="inferred from homology"/>
<keyword evidence="14 18" id="KW-0546">Nucleotide metabolism</keyword>
<organism evidence="22 23">
    <name type="scientific">Loigolactobacillus bifermentans DSM 20003</name>
    <dbReference type="NCBI Taxonomy" id="1423726"/>
    <lineage>
        <taxon>Bacteria</taxon>
        <taxon>Bacillati</taxon>
        <taxon>Bacillota</taxon>
        <taxon>Bacilli</taxon>
        <taxon>Lactobacillales</taxon>
        <taxon>Lactobacillaceae</taxon>
        <taxon>Loigolactobacillus</taxon>
    </lineage>
</organism>
<feature type="binding site" evidence="18">
    <location>
        <position position="321"/>
    </location>
    <ligand>
        <name>Mg(2+)</name>
        <dbReference type="ChEBI" id="CHEBI:18420"/>
    </ligand>
</feature>
<comment type="similarity">
    <text evidence="2 18 19">Belongs to the HAM1 NTPase family.</text>
</comment>
<dbReference type="GO" id="GO:0035870">
    <property type="term" value="F:dITP diphosphatase activity"/>
    <property type="evidence" value="ECO:0007669"/>
    <property type="project" value="UniProtKB-UniRule"/>
</dbReference>
<dbReference type="GO" id="GO:0009117">
    <property type="term" value="P:nucleotide metabolic process"/>
    <property type="evidence" value="ECO:0007669"/>
    <property type="project" value="UniProtKB-KW"/>
</dbReference>
<dbReference type="PROSITE" id="PS01277">
    <property type="entry name" value="RIBONUCLEASE_PH"/>
    <property type="match status" value="1"/>
</dbReference>
<keyword evidence="13" id="KW-0694">RNA-binding</keyword>
<evidence type="ECO:0000313" key="22">
    <source>
        <dbReference type="EMBL" id="KRK40250.1"/>
    </source>
</evidence>
<comment type="catalytic activity">
    <reaction evidence="16 18">
        <text>XTP + H2O = XMP + diphosphate + H(+)</text>
        <dbReference type="Rhea" id="RHEA:28610"/>
        <dbReference type="ChEBI" id="CHEBI:15377"/>
        <dbReference type="ChEBI" id="CHEBI:15378"/>
        <dbReference type="ChEBI" id="CHEBI:33019"/>
        <dbReference type="ChEBI" id="CHEBI:57464"/>
        <dbReference type="ChEBI" id="CHEBI:61314"/>
        <dbReference type="EC" id="3.6.1.66"/>
    </reaction>
</comment>
<dbReference type="GO" id="GO:0016075">
    <property type="term" value="P:rRNA catabolic process"/>
    <property type="evidence" value="ECO:0007669"/>
    <property type="project" value="UniProtKB-UniRule"/>
</dbReference>